<protein>
    <submittedName>
        <fullName evidence="3">Uncharacterized protein</fullName>
    </submittedName>
</protein>
<dbReference type="AlphaFoldDB" id="A0A8H6V6Y0"/>
<gene>
    <name evidence="2" type="ORF">CNMCM5623_008667</name>
    <name evidence="3" type="ORF">CNMCM7691_001656</name>
</gene>
<evidence type="ECO:0000313" key="3">
    <source>
        <dbReference type="EMBL" id="KAF7176180.1"/>
    </source>
</evidence>
<feature type="compositionally biased region" description="Polar residues" evidence="1">
    <location>
        <begin position="59"/>
        <end position="68"/>
    </location>
</feature>
<accession>A0A8H6V6Y0</accession>
<comment type="caution">
    <text evidence="3">The sequence shown here is derived from an EMBL/GenBank/DDBJ whole genome shotgun (WGS) entry which is preliminary data.</text>
</comment>
<dbReference type="PANTHER" id="PTHR37540:SF5">
    <property type="entry name" value="TRANSCRIPTION FACTOR DOMAIN-CONTAINING PROTEIN"/>
    <property type="match status" value="1"/>
</dbReference>
<feature type="compositionally biased region" description="Basic and acidic residues" evidence="1">
    <location>
        <begin position="133"/>
        <end position="148"/>
    </location>
</feature>
<dbReference type="EMBL" id="JACBAG010001915">
    <property type="protein sequence ID" value="KAF7176180.1"/>
    <property type="molecule type" value="Genomic_DNA"/>
</dbReference>
<reference evidence="3" key="1">
    <citation type="submission" date="2020-06" db="EMBL/GenBank/DDBJ databases">
        <title>Draft genome sequences of strains closely related to Aspergillus parafelis and Aspergillus hiratsukae.</title>
        <authorList>
            <person name="Dos Santos R.A.C."/>
            <person name="Rivero-Menendez O."/>
            <person name="Steenwyk J.L."/>
            <person name="Mead M.E."/>
            <person name="Goldman G.H."/>
            <person name="Alastruey-Izquierdo A."/>
            <person name="Rokas A."/>
        </authorList>
    </citation>
    <scope>NUCLEOTIDE SEQUENCE</scope>
    <source>
        <strain evidence="2">CNM-CM5623</strain>
        <strain evidence="3">CNM-CM7691</strain>
    </source>
</reference>
<dbReference type="OrthoDB" id="3469466at2759"/>
<evidence type="ECO:0000256" key="1">
    <source>
        <dbReference type="SAM" id="MobiDB-lite"/>
    </source>
</evidence>
<dbReference type="Proteomes" id="UP000641853">
    <property type="component" value="Unassembled WGS sequence"/>
</dbReference>
<feature type="region of interest" description="Disordered" evidence="1">
    <location>
        <begin position="51"/>
        <end position="163"/>
    </location>
</feature>
<feature type="region of interest" description="Disordered" evidence="1">
    <location>
        <begin position="1"/>
        <end position="30"/>
    </location>
</feature>
<feature type="compositionally biased region" description="Polar residues" evidence="1">
    <location>
        <begin position="149"/>
        <end position="162"/>
    </location>
</feature>
<sequence>MVVAMPLSKGAAKGRAKESIHFVNARPTSENEKLRIQRLVRAHVGKWISDQTKDRSLGGESSDSNSNRGEPRDPASQILEIDTEETLFPSSSSPSAGSSRESPESVTSRSLSLSARSARSASHVPLPRIASSRNHEPLEDDADGHCESNPRQSGLDSANRESTCFPGQGNGSLAVYAVKGMGSNVFDPFHTYPSHYSPEAIHACERYCIDILWPELTPPTPGDRDVSATKNWLPLSLSDPVLFTAILFGSLSHQRCRWINRQIPDGAFSPREQRLLQQCEYETIKLANKAFSDPDHNRILSDSIVLTVVCMAHNIADDNDRQRHQKTPFTPPLTHLQWLDVYASLPPNLVHVRGLVELIKLRGGLKNIKLPGLAATVSFSSLLTASHLLSQPVFEYIPFHEPRQGLTLQELLGYTSLDVELGFGRLRQIGFTLEMADIFQALRVYTNIVIEHMQASHPNPDLSLLCDQRNLVQHHLLNLPSARSLTSWFPTPHHATIYEACRLGALIYAVGVTFPVPSPCSPLPRLATLLQETLQTPDAPSLWTHPQSQVALLWVLTLGGIAAENRPERDWFVQTLGQAASQNGIYCWSELKAVLEFMLWYDTACDRAGYTLWLEVAGRL</sequence>
<name>A0A8H6V6Y0_9EURO</name>
<dbReference type="EMBL" id="JACBAE010001337">
    <property type="protein sequence ID" value="KAF7164028.1"/>
    <property type="molecule type" value="Genomic_DNA"/>
</dbReference>
<proteinExistence type="predicted"/>
<evidence type="ECO:0000313" key="4">
    <source>
        <dbReference type="Proteomes" id="UP000641853"/>
    </source>
</evidence>
<keyword evidence="4" id="KW-1185">Reference proteome</keyword>
<dbReference type="PANTHER" id="PTHR37540">
    <property type="entry name" value="TRANSCRIPTION FACTOR (ACR-2), PUTATIVE-RELATED-RELATED"/>
    <property type="match status" value="1"/>
</dbReference>
<evidence type="ECO:0000313" key="2">
    <source>
        <dbReference type="EMBL" id="KAF7164028.1"/>
    </source>
</evidence>
<organism evidence="3 4">
    <name type="scientific">Aspergillus felis</name>
    <dbReference type="NCBI Taxonomy" id="1287682"/>
    <lineage>
        <taxon>Eukaryota</taxon>
        <taxon>Fungi</taxon>
        <taxon>Dikarya</taxon>
        <taxon>Ascomycota</taxon>
        <taxon>Pezizomycotina</taxon>
        <taxon>Eurotiomycetes</taxon>
        <taxon>Eurotiomycetidae</taxon>
        <taxon>Eurotiales</taxon>
        <taxon>Aspergillaceae</taxon>
        <taxon>Aspergillus</taxon>
        <taxon>Aspergillus subgen. Fumigati</taxon>
    </lineage>
</organism>
<dbReference type="Proteomes" id="UP000654922">
    <property type="component" value="Unassembled WGS sequence"/>
</dbReference>
<feature type="compositionally biased region" description="Low complexity" evidence="1">
    <location>
        <begin position="89"/>
        <end position="122"/>
    </location>
</feature>